<dbReference type="PANTHER" id="PTHR11705">
    <property type="entry name" value="PROTEASE FAMILY M14 CARBOXYPEPTIDASE A,B"/>
    <property type="match status" value="1"/>
</dbReference>
<proteinExistence type="inferred from homology"/>
<evidence type="ECO:0000256" key="6">
    <source>
        <dbReference type="SAM" id="Phobius"/>
    </source>
</evidence>
<dbReference type="GO" id="GO:0006508">
    <property type="term" value="P:proteolysis"/>
    <property type="evidence" value="ECO:0007669"/>
    <property type="project" value="InterPro"/>
</dbReference>
<dbReference type="PANTHER" id="PTHR11705:SF138">
    <property type="entry name" value="PEPTIDASE M14 CARBOXYPEPTIDASE A DOMAIN-CONTAINING PROTEIN"/>
    <property type="match status" value="1"/>
</dbReference>
<keyword evidence="9" id="KW-1185">Reference proteome</keyword>
<keyword evidence="6" id="KW-1133">Transmembrane helix</keyword>
<evidence type="ECO:0000313" key="9">
    <source>
        <dbReference type="Proteomes" id="UP000243579"/>
    </source>
</evidence>
<evidence type="ECO:0000256" key="1">
    <source>
        <dbReference type="ARBA" id="ARBA00001947"/>
    </source>
</evidence>
<keyword evidence="3" id="KW-0479">Metal-binding</keyword>
<evidence type="ECO:0000256" key="3">
    <source>
        <dbReference type="ARBA" id="ARBA00022723"/>
    </source>
</evidence>
<dbReference type="InterPro" id="IPR000834">
    <property type="entry name" value="Peptidase_M14"/>
</dbReference>
<name>A0A1V9ZRI3_ACHHY</name>
<dbReference type="InterPro" id="IPR057246">
    <property type="entry name" value="CARBOXYPEPT_ZN_1"/>
</dbReference>
<dbReference type="Gene3D" id="3.40.630.10">
    <property type="entry name" value="Zn peptidases"/>
    <property type="match status" value="1"/>
</dbReference>
<evidence type="ECO:0000313" key="8">
    <source>
        <dbReference type="EMBL" id="OQS00571.1"/>
    </source>
</evidence>
<evidence type="ECO:0000256" key="5">
    <source>
        <dbReference type="PROSITE-ProRule" id="PRU01379"/>
    </source>
</evidence>
<feature type="domain" description="Peptidase M14" evidence="7">
    <location>
        <begin position="12"/>
        <end position="306"/>
    </location>
</feature>
<evidence type="ECO:0000256" key="4">
    <source>
        <dbReference type="ARBA" id="ARBA00022833"/>
    </source>
</evidence>
<dbReference type="CDD" id="cd00596">
    <property type="entry name" value="Peptidase_M14_like"/>
    <property type="match status" value="1"/>
</dbReference>
<accession>A0A1V9ZRI3</accession>
<comment type="caution">
    <text evidence="5">Lacks conserved residue(s) required for the propagation of feature annotation.</text>
</comment>
<dbReference type="GO" id="GO:0004181">
    <property type="term" value="F:metallocarboxypeptidase activity"/>
    <property type="evidence" value="ECO:0007669"/>
    <property type="project" value="InterPro"/>
</dbReference>
<dbReference type="GO" id="GO:0008270">
    <property type="term" value="F:zinc ion binding"/>
    <property type="evidence" value="ECO:0007669"/>
    <property type="project" value="InterPro"/>
</dbReference>
<organism evidence="8 9">
    <name type="scientific">Achlya hypogyna</name>
    <name type="common">Oomycete</name>
    <name type="synonym">Protoachlya hypogyna</name>
    <dbReference type="NCBI Taxonomy" id="1202772"/>
    <lineage>
        <taxon>Eukaryota</taxon>
        <taxon>Sar</taxon>
        <taxon>Stramenopiles</taxon>
        <taxon>Oomycota</taxon>
        <taxon>Saprolegniomycetes</taxon>
        <taxon>Saprolegniales</taxon>
        <taxon>Achlyaceae</taxon>
        <taxon>Achlya</taxon>
    </lineage>
</organism>
<dbReference type="STRING" id="1202772.A0A1V9ZRI3"/>
<gene>
    <name evidence="8" type="ORF">ACHHYP_03411</name>
</gene>
<dbReference type="PROSITE" id="PS00132">
    <property type="entry name" value="CARBOXYPEPT_ZN_1"/>
    <property type="match status" value="1"/>
</dbReference>
<keyword evidence="4" id="KW-0862">Zinc</keyword>
<comment type="caution">
    <text evidence="8">The sequence shown here is derived from an EMBL/GenBank/DDBJ whole genome shotgun (WGS) entry which is preliminary data.</text>
</comment>
<keyword evidence="6" id="KW-0472">Membrane</keyword>
<dbReference type="PROSITE" id="PS52035">
    <property type="entry name" value="PEPTIDASE_M14"/>
    <property type="match status" value="1"/>
</dbReference>
<comment type="cofactor">
    <cofactor evidence="1">
        <name>Zn(2+)</name>
        <dbReference type="ChEBI" id="CHEBI:29105"/>
    </cofactor>
</comment>
<dbReference type="AlphaFoldDB" id="A0A1V9ZRI3"/>
<dbReference type="SUPFAM" id="SSF53187">
    <property type="entry name" value="Zn-dependent exopeptidases"/>
    <property type="match status" value="1"/>
</dbReference>
<dbReference type="CDD" id="cd12087">
    <property type="entry name" value="TM_EGFR-like"/>
    <property type="match status" value="1"/>
</dbReference>
<sequence length="637" mass="70599">MATLVAGADVFRYRTYPEMVATMKDLNASVPSIVDLFVAQERYGLPYPPALQCEEAGIATPCKQYVLRITNESTLDPARPQVFFSGALHGDERVGPQATMELALLLVKYATAYATQPSSNPKIRATQEWMWRLVNTRAIYLMPMTNAHGYHKNKREENGIDPNRDYNYKTDGKCMEAMTSRAVNEVWRDHLFQLAVTFHGGMRCVTYEWGSPNHMPNNDRSERSPDDTSQVQLGDALSRFAGPFDDGDYYPTGTMNDIVYGVYGGMEDWAYAASWENQFASEPIFTPCKPTQYGGYPAEKTIYNNVTHRAFNILVETSDLKQPLPGSLGAKAAIYEADLETLATAPEGHVPQNIRLGLLLIDMVQPYVRWVSAKAEWGRIATPAQCFPRPESGDIVVDCRTTDECLVSTSATHLRMAWEVLGSFHVDATFLQVSTDPEFLSSTTQTYPTHTGPTRRGYYIKGEAPPASQDENGGPYFMDCIALTPNTTSTGALYVRVAAMVDQDWAAQKELVAPSVRPQSHLVNARTDPSYSATSNGYRIQGQKYFYSAMKTVRVTEEIITGETMALHRAQAALTPSFVAVGGLISLVVVAALGFVLYKRRRHRPKKAVQYQPAAASEDDAIEKELGRIAGDEDVSV</sequence>
<protein>
    <recommendedName>
        <fullName evidence="7">Peptidase M14 domain-containing protein</fullName>
    </recommendedName>
</protein>
<feature type="transmembrane region" description="Helical" evidence="6">
    <location>
        <begin position="578"/>
        <end position="598"/>
    </location>
</feature>
<evidence type="ECO:0000259" key="7">
    <source>
        <dbReference type="PROSITE" id="PS52035"/>
    </source>
</evidence>
<dbReference type="OrthoDB" id="10249045at2759"/>
<comment type="similarity">
    <text evidence="2 5">Belongs to the peptidase M14 family.</text>
</comment>
<dbReference type="Pfam" id="PF00246">
    <property type="entry name" value="Peptidase_M14"/>
    <property type="match status" value="1"/>
</dbReference>
<evidence type="ECO:0000256" key="2">
    <source>
        <dbReference type="ARBA" id="ARBA00005988"/>
    </source>
</evidence>
<dbReference type="EMBL" id="JNBR01000029">
    <property type="protein sequence ID" value="OQS00571.1"/>
    <property type="molecule type" value="Genomic_DNA"/>
</dbReference>
<dbReference type="Proteomes" id="UP000243579">
    <property type="component" value="Unassembled WGS sequence"/>
</dbReference>
<reference evidence="8 9" key="1">
    <citation type="journal article" date="2014" name="Genome Biol. Evol.">
        <title>The secreted proteins of Achlya hypogyna and Thraustotheca clavata identify the ancestral oomycete secretome and reveal gene acquisitions by horizontal gene transfer.</title>
        <authorList>
            <person name="Misner I."/>
            <person name="Blouin N."/>
            <person name="Leonard G."/>
            <person name="Richards T.A."/>
            <person name="Lane C.E."/>
        </authorList>
    </citation>
    <scope>NUCLEOTIDE SEQUENCE [LARGE SCALE GENOMIC DNA]</scope>
    <source>
        <strain evidence="8 9">ATCC 48635</strain>
    </source>
</reference>
<dbReference type="SMART" id="SM00631">
    <property type="entry name" value="Zn_pept"/>
    <property type="match status" value="1"/>
</dbReference>
<dbReference type="GO" id="GO:0005615">
    <property type="term" value="C:extracellular space"/>
    <property type="evidence" value="ECO:0007669"/>
    <property type="project" value="TreeGrafter"/>
</dbReference>
<keyword evidence="6" id="KW-0812">Transmembrane</keyword>